<dbReference type="AlphaFoldDB" id="A0A3N9Q2W9"/>
<feature type="transmembrane region" description="Helical" evidence="8">
    <location>
        <begin position="125"/>
        <end position="143"/>
    </location>
</feature>
<protein>
    <recommendedName>
        <fullName evidence="11">Accessory regulator AgrB</fullName>
    </recommendedName>
</protein>
<dbReference type="OrthoDB" id="2666767at2"/>
<keyword evidence="4 8" id="KW-0812">Transmembrane</keyword>
<feature type="transmembrane region" description="Helical" evidence="8">
    <location>
        <begin position="54"/>
        <end position="74"/>
    </location>
</feature>
<dbReference type="GO" id="GO:0009372">
    <property type="term" value="P:quorum sensing"/>
    <property type="evidence" value="ECO:0007669"/>
    <property type="project" value="UniProtKB-KW"/>
</dbReference>
<accession>A0A3N9Q2W9</accession>
<keyword evidence="5" id="KW-0378">Hydrolase</keyword>
<dbReference type="InterPro" id="IPR006741">
    <property type="entry name" value="AgrB"/>
</dbReference>
<keyword evidence="3" id="KW-0645">Protease</keyword>
<dbReference type="EMBL" id="RQPI01000004">
    <property type="protein sequence ID" value="RQW11866.1"/>
    <property type="molecule type" value="Genomic_DNA"/>
</dbReference>
<evidence type="ECO:0000256" key="1">
    <source>
        <dbReference type="ARBA" id="ARBA00022475"/>
    </source>
</evidence>
<keyword evidence="1" id="KW-1003">Cell membrane</keyword>
<evidence type="ECO:0000256" key="3">
    <source>
        <dbReference type="ARBA" id="ARBA00022670"/>
    </source>
</evidence>
<evidence type="ECO:0000256" key="7">
    <source>
        <dbReference type="ARBA" id="ARBA00023136"/>
    </source>
</evidence>
<sequence length="200" mass="21926">MECDRSLCYFVTILPEVCHRKGEGYMIDALAGKIASAIKRIVPDHPASEAVLKFSLSVVLNAFFIIILSLLVSLTTGRTNEVLMILVSFAALRQLTGGAHLKSGTACVIFTSALFTILSYVDLEIAMTQIINAISLLLIIWLAPIGIERQTRIPKRHWPKMKVVAVLLVIVNIFTGASAIAVCFFVQSLSLIIARKGVKW</sequence>
<dbReference type="GO" id="GO:0016020">
    <property type="term" value="C:membrane"/>
    <property type="evidence" value="ECO:0007669"/>
    <property type="project" value="InterPro"/>
</dbReference>
<name>A0A3N9Q2W9_9BACL</name>
<keyword evidence="7 8" id="KW-0472">Membrane</keyword>
<keyword evidence="10" id="KW-1185">Reference proteome</keyword>
<dbReference type="GO" id="GO:0008233">
    <property type="term" value="F:peptidase activity"/>
    <property type="evidence" value="ECO:0007669"/>
    <property type="project" value="UniProtKB-KW"/>
</dbReference>
<reference evidence="9 10" key="1">
    <citation type="submission" date="2018-11" db="EMBL/GenBank/DDBJ databases">
        <title>Genome sequence of strain 7197.</title>
        <authorList>
            <person name="Gao J."/>
            <person name="Sun J."/>
        </authorList>
    </citation>
    <scope>NUCLEOTIDE SEQUENCE [LARGE SCALE GENOMIC DNA]</scope>
    <source>
        <strain evidence="9 10">7197</strain>
    </source>
</reference>
<organism evidence="9 10">
    <name type="scientific">Paenibacillus rhizophilus</name>
    <dbReference type="NCBI Taxonomy" id="1850366"/>
    <lineage>
        <taxon>Bacteria</taxon>
        <taxon>Bacillati</taxon>
        <taxon>Bacillota</taxon>
        <taxon>Bacilli</taxon>
        <taxon>Bacillales</taxon>
        <taxon>Paenibacillaceae</taxon>
        <taxon>Paenibacillus</taxon>
    </lineage>
</organism>
<evidence type="ECO:0000256" key="8">
    <source>
        <dbReference type="SAM" id="Phobius"/>
    </source>
</evidence>
<keyword evidence="6 8" id="KW-1133">Transmembrane helix</keyword>
<evidence type="ECO:0000256" key="2">
    <source>
        <dbReference type="ARBA" id="ARBA00022654"/>
    </source>
</evidence>
<evidence type="ECO:0000313" key="10">
    <source>
        <dbReference type="Proteomes" id="UP000282529"/>
    </source>
</evidence>
<keyword evidence="2" id="KW-0673">Quorum sensing</keyword>
<feature type="transmembrane region" description="Helical" evidence="8">
    <location>
        <begin position="164"/>
        <end position="194"/>
    </location>
</feature>
<dbReference type="GO" id="GO:0006508">
    <property type="term" value="P:proteolysis"/>
    <property type="evidence" value="ECO:0007669"/>
    <property type="project" value="UniProtKB-KW"/>
</dbReference>
<proteinExistence type="predicted"/>
<evidence type="ECO:0000256" key="6">
    <source>
        <dbReference type="ARBA" id="ARBA00022989"/>
    </source>
</evidence>
<evidence type="ECO:0000313" key="9">
    <source>
        <dbReference type="EMBL" id="RQW11866.1"/>
    </source>
</evidence>
<feature type="transmembrane region" description="Helical" evidence="8">
    <location>
        <begin position="95"/>
        <end position="119"/>
    </location>
</feature>
<evidence type="ECO:0000256" key="5">
    <source>
        <dbReference type="ARBA" id="ARBA00022801"/>
    </source>
</evidence>
<evidence type="ECO:0008006" key="11">
    <source>
        <dbReference type="Google" id="ProtNLM"/>
    </source>
</evidence>
<dbReference type="SMART" id="SM00793">
    <property type="entry name" value="AgrB"/>
    <property type="match status" value="1"/>
</dbReference>
<gene>
    <name evidence="9" type="ORF">EH198_09325</name>
</gene>
<dbReference type="Proteomes" id="UP000282529">
    <property type="component" value="Unassembled WGS sequence"/>
</dbReference>
<dbReference type="Pfam" id="PF04647">
    <property type="entry name" value="AgrB"/>
    <property type="match status" value="1"/>
</dbReference>
<evidence type="ECO:0000256" key="4">
    <source>
        <dbReference type="ARBA" id="ARBA00022692"/>
    </source>
</evidence>
<comment type="caution">
    <text evidence="9">The sequence shown here is derived from an EMBL/GenBank/DDBJ whole genome shotgun (WGS) entry which is preliminary data.</text>
</comment>